<feature type="compositionally biased region" description="Pro residues" evidence="1">
    <location>
        <begin position="112"/>
        <end position="123"/>
    </location>
</feature>
<sequence length="209" mass="22936">MRNCVDRFCVTVTQSATLASKTQTESVATSSKTYLLVVPTVAPSNSEQSKRQAVGNLITPDKNSSQYFHFLEDDPQQKTLKRKVPTTIGPVSGPRSLHFNRNKEPVSIRPYPQQPIPTSPPPSRGSSTSSLSSISYQLSTGSQIQGPIAQQEVNDQESYNLTKQVVQSSSSNTEQSTSHPPSSTESLGNVSLYFRYHKIIDIQVNNHLA</sequence>
<dbReference type="EMBL" id="CAWYQH010000152">
    <property type="protein sequence ID" value="CAK8696133.1"/>
    <property type="molecule type" value="Genomic_DNA"/>
</dbReference>
<feature type="compositionally biased region" description="Low complexity" evidence="1">
    <location>
        <begin position="164"/>
        <end position="178"/>
    </location>
</feature>
<reference evidence="2 3" key="1">
    <citation type="submission" date="2024-02" db="EMBL/GenBank/DDBJ databases">
        <authorList>
            <person name="Daric V."/>
            <person name="Darras S."/>
        </authorList>
    </citation>
    <scope>NUCLEOTIDE SEQUENCE [LARGE SCALE GENOMIC DNA]</scope>
</reference>
<evidence type="ECO:0000313" key="3">
    <source>
        <dbReference type="Proteomes" id="UP001642483"/>
    </source>
</evidence>
<evidence type="ECO:0000313" key="2">
    <source>
        <dbReference type="EMBL" id="CAK8696133.1"/>
    </source>
</evidence>
<comment type="caution">
    <text evidence="2">The sequence shown here is derived from an EMBL/GenBank/DDBJ whole genome shotgun (WGS) entry which is preliminary data.</text>
</comment>
<feature type="compositionally biased region" description="Low complexity" evidence="1">
    <location>
        <begin position="124"/>
        <end position="135"/>
    </location>
</feature>
<protein>
    <submittedName>
        <fullName evidence="2">Uncharacterized protein</fullName>
    </submittedName>
</protein>
<evidence type="ECO:0000256" key="1">
    <source>
        <dbReference type="SAM" id="MobiDB-lite"/>
    </source>
</evidence>
<feature type="region of interest" description="Disordered" evidence="1">
    <location>
        <begin position="164"/>
        <end position="187"/>
    </location>
</feature>
<dbReference type="Proteomes" id="UP001642483">
    <property type="component" value="Unassembled WGS sequence"/>
</dbReference>
<organism evidence="2 3">
    <name type="scientific">Clavelina lepadiformis</name>
    <name type="common">Light-bulb sea squirt</name>
    <name type="synonym">Ascidia lepadiformis</name>
    <dbReference type="NCBI Taxonomy" id="159417"/>
    <lineage>
        <taxon>Eukaryota</taxon>
        <taxon>Metazoa</taxon>
        <taxon>Chordata</taxon>
        <taxon>Tunicata</taxon>
        <taxon>Ascidiacea</taxon>
        <taxon>Aplousobranchia</taxon>
        <taxon>Clavelinidae</taxon>
        <taxon>Clavelina</taxon>
    </lineage>
</organism>
<name>A0ABP0GXX2_CLALP</name>
<accession>A0ABP0GXX2</accession>
<proteinExistence type="predicted"/>
<feature type="region of interest" description="Disordered" evidence="1">
    <location>
        <begin position="80"/>
        <end position="135"/>
    </location>
</feature>
<gene>
    <name evidence="2" type="ORF">CVLEPA_LOCUS29317</name>
</gene>
<keyword evidence="3" id="KW-1185">Reference proteome</keyword>